<evidence type="ECO:0000313" key="2">
    <source>
        <dbReference type="Proteomes" id="UP000233469"/>
    </source>
</evidence>
<protein>
    <submittedName>
        <fullName evidence="1">Uncharacterized protein</fullName>
    </submittedName>
</protein>
<reference evidence="1 2" key="2">
    <citation type="submission" date="2017-10" db="EMBL/GenBank/DDBJ databases">
        <title>Extensive intraspecific genome diversity in a model arbuscular mycorrhizal fungus.</title>
        <authorList>
            <person name="Chen E.C.H."/>
            <person name="Morin E."/>
            <person name="Baudet D."/>
            <person name="Noel J."/>
            <person name="Ndikumana S."/>
            <person name="Charron P."/>
            <person name="St-Onge C."/>
            <person name="Giorgi J."/>
            <person name="Grigoriev I.V."/>
            <person name="Roux C."/>
            <person name="Martin F.M."/>
            <person name="Corradi N."/>
        </authorList>
    </citation>
    <scope>NUCLEOTIDE SEQUENCE [LARGE SCALE GENOMIC DNA]</scope>
    <source>
        <strain evidence="1 2">C2</strain>
    </source>
</reference>
<proteinExistence type="predicted"/>
<accession>A0A2N1N0E2</accession>
<comment type="caution">
    <text evidence="1">The sequence shown here is derived from an EMBL/GenBank/DDBJ whole genome shotgun (WGS) entry which is preliminary data.</text>
</comment>
<sequence>MDLIHATDVLSSNIDFCPFSCKLGDYEIFIYGLGLSTCSDWNQVDFKIQKTFVETTSDDVWKNSNYIQKFSGKELFGLEDQITLQKLNKLRIPQCTSSASNRSVQTGFSLNLI</sequence>
<dbReference type="VEuPathDB" id="FungiDB:FUN_016625"/>
<dbReference type="AlphaFoldDB" id="A0A2N1N0E2"/>
<reference evidence="1 2" key="1">
    <citation type="submission" date="2016-04" db="EMBL/GenBank/DDBJ databases">
        <title>Genome analyses suggest a sexual origin of heterokaryosis in a supposedly ancient asexual fungus.</title>
        <authorList>
            <person name="Ropars J."/>
            <person name="Sedzielewska K."/>
            <person name="Noel J."/>
            <person name="Charron P."/>
            <person name="Farinelli L."/>
            <person name="Marton T."/>
            <person name="Kruger M."/>
            <person name="Pelin A."/>
            <person name="Brachmann A."/>
            <person name="Corradi N."/>
        </authorList>
    </citation>
    <scope>NUCLEOTIDE SEQUENCE [LARGE SCALE GENOMIC DNA]</scope>
    <source>
        <strain evidence="1 2">C2</strain>
    </source>
</reference>
<dbReference type="EMBL" id="LLXL01000975">
    <property type="protein sequence ID" value="PKK67319.1"/>
    <property type="molecule type" value="Genomic_DNA"/>
</dbReference>
<evidence type="ECO:0000313" key="1">
    <source>
        <dbReference type="EMBL" id="PKK67319.1"/>
    </source>
</evidence>
<name>A0A2N1N0E2_9GLOM</name>
<organism evidence="1 2">
    <name type="scientific">Rhizophagus irregularis</name>
    <dbReference type="NCBI Taxonomy" id="588596"/>
    <lineage>
        <taxon>Eukaryota</taxon>
        <taxon>Fungi</taxon>
        <taxon>Fungi incertae sedis</taxon>
        <taxon>Mucoromycota</taxon>
        <taxon>Glomeromycotina</taxon>
        <taxon>Glomeromycetes</taxon>
        <taxon>Glomerales</taxon>
        <taxon>Glomeraceae</taxon>
        <taxon>Rhizophagus</taxon>
    </lineage>
</organism>
<dbReference type="Proteomes" id="UP000233469">
    <property type="component" value="Unassembled WGS sequence"/>
</dbReference>
<gene>
    <name evidence="1" type="ORF">RhiirC2_783673</name>
</gene>